<proteinExistence type="predicted"/>
<protein>
    <submittedName>
        <fullName evidence="6">Tfp pilus assembly protein FimV</fullName>
    </submittedName>
</protein>
<feature type="compositionally biased region" description="Acidic residues" evidence="3">
    <location>
        <begin position="571"/>
        <end position="594"/>
    </location>
</feature>
<comment type="caution">
    <text evidence="6">The sequence shown here is derived from an EMBL/GenBank/DDBJ whole genome shotgun (WGS) entry which is preliminary data.</text>
</comment>
<feature type="compositionally biased region" description="Acidic residues" evidence="3">
    <location>
        <begin position="407"/>
        <end position="453"/>
    </location>
</feature>
<dbReference type="eggNOG" id="COG3170">
    <property type="taxonomic scope" value="Bacteria"/>
</dbReference>
<keyword evidence="4" id="KW-0812">Transmembrane</keyword>
<evidence type="ECO:0000256" key="1">
    <source>
        <dbReference type="PROSITE-ProRule" id="PRU00339"/>
    </source>
</evidence>
<evidence type="ECO:0000259" key="5">
    <source>
        <dbReference type="PROSITE" id="PS50222"/>
    </source>
</evidence>
<feature type="compositionally biased region" description="Acidic residues" evidence="3">
    <location>
        <begin position="525"/>
        <end position="535"/>
    </location>
</feature>
<evidence type="ECO:0000256" key="3">
    <source>
        <dbReference type="SAM" id="MobiDB-lite"/>
    </source>
</evidence>
<feature type="compositionally biased region" description="Acidic residues" evidence="3">
    <location>
        <begin position="662"/>
        <end position="710"/>
    </location>
</feature>
<feature type="transmembrane region" description="Helical" evidence="4">
    <location>
        <begin position="277"/>
        <end position="298"/>
    </location>
</feature>
<dbReference type="Pfam" id="PF14559">
    <property type="entry name" value="TPR_19"/>
    <property type="match status" value="1"/>
</dbReference>
<feature type="region of interest" description="Disordered" evidence="3">
    <location>
        <begin position="388"/>
        <end position="535"/>
    </location>
</feature>
<feature type="repeat" description="TPR" evidence="1">
    <location>
        <begin position="743"/>
        <end position="776"/>
    </location>
</feature>
<dbReference type="NCBIfam" id="TIGR03504">
    <property type="entry name" value="FimV_Cterm"/>
    <property type="match status" value="1"/>
</dbReference>
<gene>
    <name evidence="6" type="ORF">A10D4_06826</name>
</gene>
<accession>K2KN05</accession>
<organism evidence="6 7">
    <name type="scientific">Idiomarina xiamenensis 10-D-4</name>
    <dbReference type="NCBI Taxonomy" id="740709"/>
    <lineage>
        <taxon>Bacteria</taxon>
        <taxon>Pseudomonadati</taxon>
        <taxon>Pseudomonadota</taxon>
        <taxon>Gammaproteobacteria</taxon>
        <taxon>Alteromonadales</taxon>
        <taxon>Idiomarinaceae</taxon>
        <taxon>Idiomarina</taxon>
    </lineage>
</organism>
<dbReference type="PATRIC" id="fig|740709.3.peg.1389"/>
<dbReference type="InterPro" id="IPR018247">
    <property type="entry name" value="EF_Hand_1_Ca_BS"/>
</dbReference>
<dbReference type="GO" id="GO:0005509">
    <property type="term" value="F:calcium ion binding"/>
    <property type="evidence" value="ECO:0007669"/>
    <property type="project" value="InterPro"/>
</dbReference>
<keyword evidence="4" id="KW-0472">Membrane</keyword>
<dbReference type="NCBIfam" id="TIGR03505">
    <property type="entry name" value="FimV_core"/>
    <property type="match status" value="1"/>
</dbReference>
<keyword evidence="7" id="KW-1185">Reference proteome</keyword>
<keyword evidence="1" id="KW-0802">TPR repeat</keyword>
<dbReference type="PROSITE" id="PS00018">
    <property type="entry name" value="EF_HAND_1"/>
    <property type="match status" value="1"/>
</dbReference>
<feature type="compositionally biased region" description="Acidic residues" evidence="3">
    <location>
        <begin position="731"/>
        <end position="741"/>
    </location>
</feature>
<sequence length="790" mass="86783">MNDTRKAKPFRLLAANTFSGRFFIGVSTALTLLCSSVTLHAQDGVVIKGERGSESRDVRLGEERYGPISSADTLWTIAERFRPHSSVSQYQTMVAIAQANPRAFANGNLNRMLDGFYLRIPSLQEIQMVNPEAARRQVLVDQQLQEKAEQIKQQQSETESIRAQQTQMLVDARQQAQQAVAEVRQQQQQEFTELREQVSQSMTALERVYSENSALQQRLDELKTQIDDLQQRMSDDGELQQQLQQLVAQQEQMLAEQRRQQQLAEQNSWSQWFSSPLNIALMSLLPAALIIALLYFVFMRRREQPTTSDNVEVPEQTREMSDEEAAAALDRELMGSGDEQGNDLLALDNELTDRSGNTDDDGLDLSSLEDEMLTAADADDMDVFAASELPADKPADEPQTTPVDDVRLDDDEDDSLFAEDDGDASGELSQDELDQLFAEDGEPAIDFSIDTDAEPAPAASDKQPQPDHDSSELASAEEQTAASTDDDALSTDAVGDDELEGLLPEDFDNANVANDKPATDSAIAADEDAEEELSVDDMLSELGVDEAETEQVDTELESLLAESERLQEQLQEQDDSADVEEDVEREAEQADDAVDESRNDADSGDDGDQEIADVDDIDALLADVQQGEPAAAEPTQDEADDDEAVDGAQAPSEEPTQAASEELSEEQIEDAEQQADEALEDLFEQDAEQDFVDIDALIDEASAAEDDAADPYDKSSIEQLLPGDTSGADTTDSDDTADEEDSLAAQLDLAQAYIEMEDYDEAVKLLDQIIAGDDEELAAEASALKQRIQS</sequence>
<dbReference type="EMBL" id="AMRG01000007">
    <property type="protein sequence ID" value="EKE83839.1"/>
    <property type="molecule type" value="Genomic_DNA"/>
</dbReference>
<dbReference type="PROSITE" id="PS50005">
    <property type="entry name" value="TPR"/>
    <property type="match status" value="1"/>
</dbReference>
<evidence type="ECO:0000313" key="7">
    <source>
        <dbReference type="Proteomes" id="UP000014115"/>
    </source>
</evidence>
<evidence type="ECO:0000313" key="6">
    <source>
        <dbReference type="EMBL" id="EKE83839.1"/>
    </source>
</evidence>
<evidence type="ECO:0000256" key="2">
    <source>
        <dbReference type="SAM" id="Coils"/>
    </source>
</evidence>
<reference evidence="6 7" key="1">
    <citation type="journal article" date="2012" name="J. Bacteriol.">
        <title>Genome Sequence of Idiomarina xiamenensis Type Strain 10-D-4.</title>
        <authorList>
            <person name="Lai Q."/>
            <person name="Wang L."/>
            <person name="Wang W."/>
            <person name="Shao Z."/>
        </authorList>
    </citation>
    <scope>NUCLEOTIDE SEQUENCE [LARGE SCALE GENOMIC DNA]</scope>
    <source>
        <strain evidence="6 7">10-D-4</strain>
    </source>
</reference>
<feature type="compositionally biased region" description="Acidic residues" evidence="3">
    <location>
        <begin position="635"/>
        <end position="645"/>
    </location>
</feature>
<dbReference type="InterPro" id="IPR038440">
    <property type="entry name" value="FimV_C_sf"/>
</dbReference>
<dbReference type="Proteomes" id="UP000014115">
    <property type="component" value="Unassembled WGS sequence"/>
</dbReference>
<dbReference type="Gene3D" id="1.20.58.2200">
    <property type="match status" value="1"/>
</dbReference>
<name>K2KN05_9GAMM</name>
<dbReference type="AlphaFoldDB" id="K2KN05"/>
<dbReference type="InterPro" id="IPR019734">
    <property type="entry name" value="TPR_rpt"/>
</dbReference>
<feature type="domain" description="EF-hand" evidence="5">
    <location>
        <begin position="408"/>
        <end position="443"/>
    </location>
</feature>
<dbReference type="InterPro" id="IPR020011">
    <property type="entry name" value="FimV_C"/>
</dbReference>
<evidence type="ECO:0000256" key="4">
    <source>
        <dbReference type="SAM" id="Phobius"/>
    </source>
</evidence>
<dbReference type="InterPro" id="IPR002048">
    <property type="entry name" value="EF_hand_dom"/>
</dbReference>
<dbReference type="InterPro" id="IPR020012">
    <property type="entry name" value="LysM_FimV"/>
</dbReference>
<dbReference type="RefSeq" id="WP_008488545.1">
    <property type="nucleotide sequence ID" value="NZ_AMRG01000007.1"/>
</dbReference>
<feature type="compositionally biased region" description="Acidic residues" evidence="3">
    <location>
        <begin position="602"/>
        <end position="618"/>
    </location>
</feature>
<feature type="compositionally biased region" description="Acidic residues" evidence="3">
    <location>
        <begin position="484"/>
        <end position="508"/>
    </location>
</feature>
<feature type="region of interest" description="Disordered" evidence="3">
    <location>
        <begin position="560"/>
        <end position="741"/>
    </location>
</feature>
<keyword evidence="2" id="KW-0175">Coiled coil</keyword>
<dbReference type="PROSITE" id="PS50222">
    <property type="entry name" value="EF_HAND_2"/>
    <property type="match status" value="1"/>
</dbReference>
<feature type="coiled-coil region" evidence="2">
    <location>
        <begin position="144"/>
        <end position="267"/>
    </location>
</feature>
<keyword evidence="4" id="KW-1133">Transmembrane helix</keyword>
<dbReference type="STRING" id="740709.A10D4_06826"/>